<name>A0A2T4AIV1_TRIHA</name>
<keyword evidence="2" id="KW-1185">Reference proteome</keyword>
<protein>
    <submittedName>
        <fullName evidence="1">Uncharacterized protein</fullName>
    </submittedName>
</protein>
<dbReference type="Proteomes" id="UP000241690">
    <property type="component" value="Unassembled WGS sequence"/>
</dbReference>
<dbReference type="GeneID" id="36627422"/>
<dbReference type="STRING" id="983964.A0A2T4AIV1"/>
<reference evidence="1 2" key="1">
    <citation type="submission" date="2016-07" db="EMBL/GenBank/DDBJ databases">
        <title>Multiple horizontal gene transfer events from other fungi enriched the ability of initially mycotrophic Trichoderma (Ascomycota) to feed on dead plant biomass.</title>
        <authorList>
            <consortium name="DOE Joint Genome Institute"/>
            <person name="Aerts A."/>
            <person name="Atanasova L."/>
            <person name="Chenthamara K."/>
            <person name="Zhang J."/>
            <person name="Grujic M."/>
            <person name="Henrissat B."/>
            <person name="Kuo A."/>
            <person name="Salamov A."/>
            <person name="Lipzen A."/>
            <person name="Labutti K."/>
            <person name="Barry K."/>
            <person name="Miao Y."/>
            <person name="Rahimi M.J."/>
            <person name="Shen Q."/>
            <person name="Grigoriev I.V."/>
            <person name="Kubicek C.P."/>
            <person name="Druzhinina I.S."/>
        </authorList>
    </citation>
    <scope>NUCLEOTIDE SEQUENCE [LARGE SCALE GENOMIC DNA]</scope>
    <source>
        <strain evidence="1 2">CBS 226.95</strain>
    </source>
</reference>
<sequence>MSETEETNVGAIVSLRGPEEGDIYWVATQEGVGRSLPPGRGRSNIDWSFGPIKITGYIDTDTFEIGVTVSVAGITVGNIFGNLKDGVGLKVDLFVAKGEIRLYLKNGNEVWVHYDVKISFDGSYQGDAKIFSF</sequence>
<organism evidence="1 2">
    <name type="scientific">Trichoderma harzianum CBS 226.95</name>
    <dbReference type="NCBI Taxonomy" id="983964"/>
    <lineage>
        <taxon>Eukaryota</taxon>
        <taxon>Fungi</taxon>
        <taxon>Dikarya</taxon>
        <taxon>Ascomycota</taxon>
        <taxon>Pezizomycotina</taxon>
        <taxon>Sordariomycetes</taxon>
        <taxon>Hypocreomycetidae</taxon>
        <taxon>Hypocreales</taxon>
        <taxon>Hypocreaceae</taxon>
        <taxon>Trichoderma</taxon>
    </lineage>
</organism>
<dbReference type="EMBL" id="KZ679678">
    <property type="protein sequence ID" value="PTB57005.1"/>
    <property type="molecule type" value="Genomic_DNA"/>
</dbReference>
<proteinExistence type="predicted"/>
<dbReference type="AlphaFoldDB" id="A0A2T4AIV1"/>
<evidence type="ECO:0000313" key="2">
    <source>
        <dbReference type="Proteomes" id="UP000241690"/>
    </source>
</evidence>
<evidence type="ECO:0000313" key="1">
    <source>
        <dbReference type="EMBL" id="PTB57005.1"/>
    </source>
</evidence>
<accession>A0A2T4AIV1</accession>
<gene>
    <name evidence="1" type="ORF">M431DRAFT_506744</name>
</gene>
<dbReference type="RefSeq" id="XP_024776682.1">
    <property type="nucleotide sequence ID" value="XM_024918853.1"/>
</dbReference>